<dbReference type="PANTHER" id="PTHR38031">
    <property type="entry name" value="SULFUR CARRIER PROTEIN SLR0821-RELATED"/>
    <property type="match status" value="1"/>
</dbReference>
<accession>A0A7C4KIT1</accession>
<dbReference type="AlphaFoldDB" id="A0A7C4KIT1"/>
<dbReference type="InterPro" id="IPR010038">
    <property type="entry name" value="MoaD_arc-typ"/>
</dbReference>
<dbReference type="InterPro" id="IPR052045">
    <property type="entry name" value="Sulfur_Carrier/Prot_Modifier"/>
</dbReference>
<dbReference type="NCBIfam" id="NF041918">
    <property type="entry name" value="SAMP1"/>
    <property type="match status" value="1"/>
</dbReference>
<evidence type="ECO:0000313" key="1">
    <source>
        <dbReference type="EMBL" id="HGS22895.1"/>
    </source>
</evidence>
<sequence>MTVPNCPITMVFIMEINLYATLRSLVGQKKLKLAWQPDLTLRELLTQLVESYPTLQGKILDADRQIVPHVRVFVNGRDVAFLPEGLNTRIAPDDTMDIFPPIGGGQ</sequence>
<dbReference type="PANTHER" id="PTHR38031:SF1">
    <property type="entry name" value="SULFUR CARRIER PROTEIN CYSO"/>
    <property type="match status" value="1"/>
</dbReference>
<dbReference type="SUPFAM" id="SSF54285">
    <property type="entry name" value="MoaD/ThiS"/>
    <property type="match status" value="1"/>
</dbReference>
<dbReference type="InterPro" id="IPR003749">
    <property type="entry name" value="ThiS/MoaD-like"/>
</dbReference>
<dbReference type="NCBIfam" id="TIGR01687">
    <property type="entry name" value="moaD_arch"/>
    <property type="match status" value="1"/>
</dbReference>
<dbReference type="CDD" id="cd17505">
    <property type="entry name" value="Ubl_SAMP1_like"/>
    <property type="match status" value="1"/>
</dbReference>
<organism evidence="1">
    <name type="scientific">Anaerolinea thermolimosa</name>
    <dbReference type="NCBI Taxonomy" id="229919"/>
    <lineage>
        <taxon>Bacteria</taxon>
        <taxon>Bacillati</taxon>
        <taxon>Chloroflexota</taxon>
        <taxon>Anaerolineae</taxon>
        <taxon>Anaerolineales</taxon>
        <taxon>Anaerolineaceae</taxon>
        <taxon>Anaerolinea</taxon>
    </lineage>
</organism>
<dbReference type="InterPro" id="IPR016155">
    <property type="entry name" value="Mopterin_synth/thiamin_S_b"/>
</dbReference>
<proteinExistence type="predicted"/>
<protein>
    <submittedName>
        <fullName evidence="1">MoaD/ThiS family protein</fullName>
    </submittedName>
</protein>
<reference evidence="1" key="1">
    <citation type="journal article" date="2020" name="mSystems">
        <title>Genome- and Community-Level Interaction Insights into Carbon Utilization and Element Cycling Functions of Hydrothermarchaeota in Hydrothermal Sediment.</title>
        <authorList>
            <person name="Zhou Z."/>
            <person name="Liu Y."/>
            <person name="Xu W."/>
            <person name="Pan J."/>
            <person name="Luo Z.H."/>
            <person name="Li M."/>
        </authorList>
    </citation>
    <scope>NUCLEOTIDE SEQUENCE [LARGE SCALE GENOMIC DNA]</scope>
    <source>
        <strain evidence="1">SpSt-573</strain>
    </source>
</reference>
<dbReference type="EMBL" id="DSYK01000678">
    <property type="protein sequence ID" value="HGS22895.1"/>
    <property type="molecule type" value="Genomic_DNA"/>
</dbReference>
<dbReference type="Pfam" id="PF02597">
    <property type="entry name" value="ThiS"/>
    <property type="match status" value="1"/>
</dbReference>
<dbReference type="InterPro" id="IPR054834">
    <property type="entry name" value="SAMP1_3"/>
</dbReference>
<gene>
    <name evidence="1" type="ORF">ENT37_13650</name>
</gene>
<name>A0A7C4KIT1_9CHLR</name>
<comment type="caution">
    <text evidence="1">The sequence shown here is derived from an EMBL/GenBank/DDBJ whole genome shotgun (WGS) entry which is preliminary data.</text>
</comment>
<dbReference type="InterPro" id="IPR012675">
    <property type="entry name" value="Beta-grasp_dom_sf"/>
</dbReference>
<dbReference type="Gene3D" id="3.10.20.30">
    <property type="match status" value="1"/>
</dbReference>